<dbReference type="AlphaFoldDB" id="A0A917DZK9"/>
<name>A0A917DZK9_9BACT</name>
<proteinExistence type="predicted"/>
<reference evidence="1" key="1">
    <citation type="journal article" date="2014" name="Int. J. Syst. Evol. Microbiol.">
        <title>Complete genome sequence of Corynebacterium casei LMG S-19264T (=DSM 44701T), isolated from a smear-ripened cheese.</title>
        <authorList>
            <consortium name="US DOE Joint Genome Institute (JGI-PGF)"/>
            <person name="Walter F."/>
            <person name="Albersmeier A."/>
            <person name="Kalinowski J."/>
            <person name="Ruckert C."/>
        </authorList>
    </citation>
    <scope>NUCLEOTIDE SEQUENCE</scope>
    <source>
        <strain evidence="1">CGMCC 1.15958</strain>
    </source>
</reference>
<comment type="caution">
    <text evidence="1">The sequence shown here is derived from an EMBL/GenBank/DDBJ whole genome shotgun (WGS) entry which is preliminary data.</text>
</comment>
<accession>A0A917DZK9</accession>
<protein>
    <submittedName>
        <fullName evidence="1">Uncharacterized protein</fullName>
    </submittedName>
</protein>
<gene>
    <name evidence="1" type="ORF">GCM10011514_54820</name>
</gene>
<reference evidence="1" key="2">
    <citation type="submission" date="2020-09" db="EMBL/GenBank/DDBJ databases">
        <authorList>
            <person name="Sun Q."/>
            <person name="Zhou Y."/>
        </authorList>
    </citation>
    <scope>NUCLEOTIDE SEQUENCE</scope>
    <source>
        <strain evidence="1">CGMCC 1.15958</strain>
    </source>
</reference>
<sequence>MIKTEEEVFSKIIDFINKIGIQIKFCTINDNTFLPGLRIEKGILQIDKDKLSYIGDTLHEAGHIALMSAAQRADLSGALEGQNDPEATEMAVIAWTYAACLEIEIDPAIVFHPDGYKGGSQSILENFGQGRYFGVPILQWYGMANNITYIHRNNTLSYPKMISWIRS</sequence>
<dbReference type="EMBL" id="BMKK01000025">
    <property type="protein sequence ID" value="GGD83849.1"/>
    <property type="molecule type" value="Genomic_DNA"/>
</dbReference>
<keyword evidence="2" id="KW-1185">Reference proteome</keyword>
<organism evidence="1 2">
    <name type="scientific">Emticicia aquatilis</name>
    <dbReference type="NCBI Taxonomy" id="1537369"/>
    <lineage>
        <taxon>Bacteria</taxon>
        <taxon>Pseudomonadati</taxon>
        <taxon>Bacteroidota</taxon>
        <taxon>Cytophagia</taxon>
        <taxon>Cytophagales</taxon>
        <taxon>Leadbetterellaceae</taxon>
        <taxon>Emticicia</taxon>
    </lineage>
</organism>
<dbReference type="Proteomes" id="UP000609064">
    <property type="component" value="Unassembled WGS sequence"/>
</dbReference>
<evidence type="ECO:0000313" key="2">
    <source>
        <dbReference type="Proteomes" id="UP000609064"/>
    </source>
</evidence>
<dbReference type="RefSeq" id="WP_188771625.1">
    <property type="nucleotide sequence ID" value="NZ_BMKK01000025.1"/>
</dbReference>
<evidence type="ECO:0000313" key="1">
    <source>
        <dbReference type="EMBL" id="GGD83849.1"/>
    </source>
</evidence>